<feature type="transmembrane region" description="Helical" evidence="7">
    <location>
        <begin position="277"/>
        <end position="297"/>
    </location>
</feature>
<keyword evidence="9" id="KW-1185">Reference proteome</keyword>
<keyword evidence="3 8" id="KW-0808">Transferase</keyword>
<dbReference type="STRING" id="604354.TSIB_1273"/>
<dbReference type="GeneID" id="8096272"/>
<sequence length="298" mass="32138">MITAIIGFLISLVLTPYIASLMRKAGIVGRDIHKLDRPEVPEMGGLSLLISLPLSLVVVLNGDLAKALLVFLAFGVIGVLDDIANLKQSHKVILSLLVSLGVLALPLDTKVNLLLFSIELGVLYYLFSILFVTGAANLVNLLAGFNGLEVGTSVIALFFLGLTTSGDAQVLAFTGVAVGLGFLWWNKYPAKVFPGDTGTLSLGALIGVVGILGKVELFTAILLLPHFLDFLLKTRIRFKGRPLGKTEVFEDGTLKAPPYLSFLGIIMRMKKVKEYQLVAIVWGIETFLGVILLLHQLL</sequence>
<gene>
    <name evidence="8" type="ordered locus">TSIB_1273</name>
</gene>
<protein>
    <submittedName>
        <fullName evidence="8">UDP-N-acetylglucosamine--dolichyl-phosphate N-acetylglucosaminephosphotransferase</fullName>
        <ecNumber evidence="8">2.7.8.15</ecNumber>
    </submittedName>
</protein>
<keyword evidence="2" id="KW-1003">Cell membrane</keyword>
<dbReference type="KEGG" id="tsi:TSIB_1273"/>
<dbReference type="EMBL" id="CP001463">
    <property type="protein sequence ID" value="ACS90327.1"/>
    <property type="molecule type" value="Genomic_DNA"/>
</dbReference>
<evidence type="ECO:0000256" key="7">
    <source>
        <dbReference type="SAM" id="Phobius"/>
    </source>
</evidence>
<dbReference type="eggNOG" id="arCOG03199">
    <property type="taxonomic scope" value="Archaea"/>
</dbReference>
<evidence type="ECO:0000256" key="2">
    <source>
        <dbReference type="ARBA" id="ARBA00022475"/>
    </source>
</evidence>
<dbReference type="GO" id="GO:0003975">
    <property type="term" value="F:UDP-N-acetylglucosamine-dolichyl-phosphate N-acetylglucosaminephosphotransferase activity"/>
    <property type="evidence" value="ECO:0007669"/>
    <property type="project" value="UniProtKB-EC"/>
</dbReference>
<dbReference type="GO" id="GO:0044038">
    <property type="term" value="P:cell wall macromolecule biosynthetic process"/>
    <property type="evidence" value="ECO:0007669"/>
    <property type="project" value="TreeGrafter"/>
</dbReference>
<dbReference type="HOGENOM" id="CLU_023982_4_0_2"/>
<feature type="transmembrane region" description="Helical" evidence="7">
    <location>
        <begin position="155"/>
        <end position="185"/>
    </location>
</feature>
<dbReference type="EC" id="2.7.8.15" evidence="8"/>
<evidence type="ECO:0000313" key="8">
    <source>
        <dbReference type="EMBL" id="ACS90327.1"/>
    </source>
</evidence>
<evidence type="ECO:0000256" key="5">
    <source>
        <dbReference type="ARBA" id="ARBA00022989"/>
    </source>
</evidence>
<evidence type="ECO:0000256" key="4">
    <source>
        <dbReference type="ARBA" id="ARBA00022692"/>
    </source>
</evidence>
<dbReference type="CDD" id="cd06856">
    <property type="entry name" value="GT_GPT_archaea"/>
    <property type="match status" value="1"/>
</dbReference>
<dbReference type="OrthoDB" id="34534at2157"/>
<dbReference type="GO" id="GO:0071555">
    <property type="term" value="P:cell wall organization"/>
    <property type="evidence" value="ECO:0007669"/>
    <property type="project" value="TreeGrafter"/>
</dbReference>
<feature type="transmembrane region" description="Helical" evidence="7">
    <location>
        <begin position="47"/>
        <end position="80"/>
    </location>
</feature>
<dbReference type="RefSeq" id="WP_015849546.1">
    <property type="nucleotide sequence ID" value="NC_012883.1"/>
</dbReference>
<comment type="subcellular location">
    <subcellularLocation>
        <location evidence="1">Cell membrane</location>
        <topology evidence="1">Multi-pass membrane protein</topology>
    </subcellularLocation>
</comment>
<dbReference type="GO" id="GO:0005886">
    <property type="term" value="C:plasma membrane"/>
    <property type="evidence" value="ECO:0007669"/>
    <property type="project" value="UniProtKB-SubCell"/>
</dbReference>
<dbReference type="InterPro" id="IPR000715">
    <property type="entry name" value="Glycosyl_transferase_4"/>
</dbReference>
<dbReference type="Pfam" id="PF00953">
    <property type="entry name" value="Glycos_transf_4"/>
    <property type="match status" value="1"/>
</dbReference>
<reference evidence="8 9" key="1">
    <citation type="journal article" date="2009" name="Appl. Environ. Microbiol.">
        <title>Metabolic versatility and indigenous origin of the archaeon Thermococcus sibiricus, isolated from a siberian oil reservoir, as revealed by genome analysis.</title>
        <authorList>
            <person name="Mardanov A.V."/>
            <person name="Ravin N.V."/>
            <person name="Svetlitchnyi V.A."/>
            <person name="Beletsky A.V."/>
            <person name="Miroshnichenko M.L."/>
            <person name="Bonch-Osmolovskaya E.A."/>
            <person name="Skryabin K.G."/>
        </authorList>
    </citation>
    <scope>NUCLEOTIDE SEQUENCE [LARGE SCALE GENOMIC DNA]</scope>
    <source>
        <strain evidence="9">DSM 12597 / MM 739</strain>
    </source>
</reference>
<organism evidence="8 9">
    <name type="scientific">Thermococcus sibiricus (strain DSM 12597 / MM 739)</name>
    <dbReference type="NCBI Taxonomy" id="604354"/>
    <lineage>
        <taxon>Archaea</taxon>
        <taxon>Methanobacteriati</taxon>
        <taxon>Methanobacteriota</taxon>
        <taxon>Thermococci</taxon>
        <taxon>Thermococcales</taxon>
        <taxon>Thermococcaceae</taxon>
        <taxon>Thermococcus</taxon>
    </lineage>
</organism>
<dbReference type="PANTHER" id="PTHR22926:SF3">
    <property type="entry name" value="UNDECAPRENYL-PHOSPHATE ALPHA-N-ACETYLGLUCOSAMINYL 1-PHOSPHATE TRANSFERASE"/>
    <property type="match status" value="1"/>
</dbReference>
<feature type="transmembrane region" description="Helical" evidence="7">
    <location>
        <begin position="205"/>
        <end position="232"/>
    </location>
</feature>
<evidence type="ECO:0000256" key="3">
    <source>
        <dbReference type="ARBA" id="ARBA00022679"/>
    </source>
</evidence>
<accession>C6A3Y2</accession>
<evidence type="ECO:0000256" key="6">
    <source>
        <dbReference type="ARBA" id="ARBA00023136"/>
    </source>
</evidence>
<keyword evidence="6 7" id="KW-0472">Membrane</keyword>
<dbReference type="Proteomes" id="UP000009079">
    <property type="component" value="Chromosome"/>
</dbReference>
<name>C6A3Y2_THESM</name>
<feature type="transmembrane region" description="Helical" evidence="7">
    <location>
        <begin position="122"/>
        <end position="143"/>
    </location>
</feature>
<keyword evidence="5 7" id="KW-1133">Transmembrane helix</keyword>
<keyword evidence="4 7" id="KW-0812">Transmembrane</keyword>
<dbReference type="PANTHER" id="PTHR22926">
    <property type="entry name" value="PHOSPHO-N-ACETYLMURAMOYL-PENTAPEPTIDE-TRANSFERASE"/>
    <property type="match status" value="1"/>
</dbReference>
<feature type="transmembrane region" description="Helical" evidence="7">
    <location>
        <begin position="92"/>
        <end position="116"/>
    </location>
</feature>
<evidence type="ECO:0000313" key="9">
    <source>
        <dbReference type="Proteomes" id="UP000009079"/>
    </source>
</evidence>
<evidence type="ECO:0000256" key="1">
    <source>
        <dbReference type="ARBA" id="ARBA00004651"/>
    </source>
</evidence>
<dbReference type="AlphaFoldDB" id="C6A3Y2"/>
<proteinExistence type="predicted"/>